<evidence type="ECO:0000256" key="6">
    <source>
        <dbReference type="ARBA" id="ARBA00022840"/>
    </source>
</evidence>
<dbReference type="EMBL" id="JAMDMM010000015">
    <property type="protein sequence ID" value="MCY9606903.1"/>
    <property type="molecule type" value="Genomic_DNA"/>
</dbReference>
<evidence type="ECO:0000259" key="8">
    <source>
        <dbReference type="PROSITE" id="PS50893"/>
    </source>
</evidence>
<dbReference type="InterPro" id="IPR003593">
    <property type="entry name" value="AAA+_ATPase"/>
</dbReference>
<evidence type="ECO:0000256" key="1">
    <source>
        <dbReference type="ARBA" id="ARBA00004202"/>
    </source>
</evidence>
<keyword evidence="4" id="KW-1003">Cell membrane</keyword>
<keyword evidence="7" id="KW-0472">Membrane</keyword>
<keyword evidence="5" id="KW-0547">Nucleotide-binding</keyword>
<dbReference type="PANTHER" id="PTHR43297:SF2">
    <property type="entry name" value="DIPEPTIDE TRANSPORT ATP-BINDING PROTEIN DPPD"/>
    <property type="match status" value="1"/>
</dbReference>
<accession>A0ABT4FVP0</accession>
<evidence type="ECO:0000256" key="4">
    <source>
        <dbReference type="ARBA" id="ARBA00022475"/>
    </source>
</evidence>
<dbReference type="CDD" id="cd03257">
    <property type="entry name" value="ABC_NikE_OppD_transporters"/>
    <property type="match status" value="2"/>
</dbReference>
<keyword evidence="10" id="KW-1185">Reference proteome</keyword>
<dbReference type="InterPro" id="IPR013563">
    <property type="entry name" value="Oligopep_ABC_C"/>
</dbReference>
<dbReference type="Gene3D" id="3.40.50.300">
    <property type="entry name" value="P-loop containing nucleotide triphosphate hydrolases"/>
    <property type="match status" value="2"/>
</dbReference>
<dbReference type="InterPro" id="IPR003439">
    <property type="entry name" value="ABC_transporter-like_ATP-bd"/>
</dbReference>
<dbReference type="SMART" id="SM00382">
    <property type="entry name" value="AAA"/>
    <property type="match status" value="2"/>
</dbReference>
<name>A0ABT4FVP0_PANTH</name>
<feature type="domain" description="ABC transporter" evidence="8">
    <location>
        <begin position="290"/>
        <end position="534"/>
    </location>
</feature>
<evidence type="ECO:0000313" key="10">
    <source>
        <dbReference type="Proteomes" id="UP001209276"/>
    </source>
</evidence>
<dbReference type="InterPro" id="IPR017871">
    <property type="entry name" value="ABC_transporter-like_CS"/>
</dbReference>
<evidence type="ECO:0000256" key="5">
    <source>
        <dbReference type="ARBA" id="ARBA00022741"/>
    </source>
</evidence>
<dbReference type="PROSITE" id="PS50893">
    <property type="entry name" value="ABC_TRANSPORTER_2"/>
    <property type="match status" value="2"/>
</dbReference>
<dbReference type="InterPro" id="IPR050388">
    <property type="entry name" value="ABC_Ni/Peptide_Import"/>
</dbReference>
<keyword evidence="6 9" id="KW-0067">ATP-binding</keyword>
<reference evidence="9 10" key="1">
    <citation type="submission" date="2022-05" db="EMBL/GenBank/DDBJ databases">
        <title>Genome Sequencing of Bee-Associated Microbes.</title>
        <authorList>
            <person name="Dunlap C."/>
        </authorList>
    </citation>
    <scope>NUCLEOTIDE SEQUENCE [LARGE SCALE GENOMIC DNA]</scope>
    <source>
        <strain evidence="9 10">NRRL B-14613</strain>
    </source>
</reference>
<dbReference type="Proteomes" id="UP001209276">
    <property type="component" value="Unassembled WGS sequence"/>
</dbReference>
<dbReference type="GeneID" id="76997824"/>
<dbReference type="Pfam" id="PF08352">
    <property type="entry name" value="oligo_HPY"/>
    <property type="match status" value="1"/>
</dbReference>
<evidence type="ECO:0000256" key="7">
    <source>
        <dbReference type="ARBA" id="ARBA00023136"/>
    </source>
</evidence>
<keyword evidence="3" id="KW-0813">Transport</keyword>
<sequence>MEEPAILPKESTMTEPLLEVSDLTLTLPSTAYTDNDILTNFSFTLPGRGVTALIGESGSGKSVTAQALLGMLPRGGSIPSGSIRFKGDDILKLPFRQLQRYRGSRVGYVFQDTSGTFDPLLRIGRHFAELLAIHTPLPRTKAKQRALQLLRDMQLPEPERVYGAYPHELSGGMRQRVQLALALAAEPELLIADEPTTALDMPVQADILRLIRQWSVRTGGTVLFITHDLGVVAEIADEVLVMRRGTMVEAGPAAQVLHHPVHPYTRQLVEAYASFSAPGAKPLPDGPPIMEAYGLTKTYRAGRRWLQQATSVTAVREASFAIRRGEMVGLIGESGSGKSTLSRLLLELEQPDRGTIQWAPAQGGGSARPSVQWVHQDPFASFDPRWQVSRIIGEGLDYRPQRNGAAGSAAERIRAIARETGLSPELLDRYPHELSGGMRQRVALARALLLEPSLLILDEPFASLDMTLQRQMLGLIRSWNEKTGMAVLFITHDLRAAAYLCHRVMVMYGGELVEQLPASDLSASDHPYTKRMLASIPGSRRWAAHRREPEPNLH</sequence>
<evidence type="ECO:0000256" key="2">
    <source>
        <dbReference type="ARBA" id="ARBA00005417"/>
    </source>
</evidence>
<dbReference type="InterPro" id="IPR027417">
    <property type="entry name" value="P-loop_NTPase"/>
</dbReference>
<proteinExistence type="inferred from homology"/>
<evidence type="ECO:0000256" key="3">
    <source>
        <dbReference type="ARBA" id="ARBA00022448"/>
    </source>
</evidence>
<feature type="domain" description="ABC transporter" evidence="8">
    <location>
        <begin position="18"/>
        <end position="269"/>
    </location>
</feature>
<comment type="subcellular location">
    <subcellularLocation>
        <location evidence="1">Cell membrane</location>
        <topology evidence="1">Peripheral membrane protein</topology>
    </subcellularLocation>
</comment>
<dbReference type="PROSITE" id="PS00211">
    <property type="entry name" value="ABC_TRANSPORTER_1"/>
    <property type="match status" value="2"/>
</dbReference>
<comment type="similarity">
    <text evidence="2">Belongs to the ABC transporter superfamily.</text>
</comment>
<gene>
    <name evidence="9" type="ORF">M5W83_07000</name>
</gene>
<dbReference type="Pfam" id="PF00005">
    <property type="entry name" value="ABC_tran"/>
    <property type="match status" value="2"/>
</dbReference>
<dbReference type="PANTHER" id="PTHR43297">
    <property type="entry name" value="OLIGOPEPTIDE TRANSPORT ATP-BINDING PROTEIN APPD"/>
    <property type="match status" value="1"/>
</dbReference>
<comment type="caution">
    <text evidence="9">The sequence shown here is derived from an EMBL/GenBank/DDBJ whole genome shotgun (WGS) entry which is preliminary data.</text>
</comment>
<organism evidence="9 10">
    <name type="scientific">Paenibacillus thiaminolyticus</name>
    <name type="common">Bacillus thiaminolyticus</name>
    <dbReference type="NCBI Taxonomy" id="49283"/>
    <lineage>
        <taxon>Bacteria</taxon>
        <taxon>Bacillati</taxon>
        <taxon>Bacillota</taxon>
        <taxon>Bacilli</taxon>
        <taxon>Bacillales</taxon>
        <taxon>Paenibacillaceae</taxon>
        <taxon>Paenibacillus</taxon>
    </lineage>
</organism>
<dbReference type="GO" id="GO:0005524">
    <property type="term" value="F:ATP binding"/>
    <property type="evidence" value="ECO:0007669"/>
    <property type="project" value="UniProtKB-KW"/>
</dbReference>
<evidence type="ECO:0000313" key="9">
    <source>
        <dbReference type="EMBL" id="MCY9606903.1"/>
    </source>
</evidence>
<protein>
    <submittedName>
        <fullName evidence="9">ABC transporter ATP-binding protein</fullName>
    </submittedName>
</protein>
<dbReference type="RefSeq" id="WP_244194001.1">
    <property type="nucleotide sequence ID" value="NZ_CABMNB010000004.1"/>
</dbReference>
<dbReference type="SUPFAM" id="SSF52540">
    <property type="entry name" value="P-loop containing nucleoside triphosphate hydrolases"/>
    <property type="match status" value="2"/>
</dbReference>